<proteinExistence type="predicted"/>
<keyword evidence="1" id="KW-0812">Transmembrane</keyword>
<keyword evidence="3" id="KW-1185">Reference proteome</keyword>
<reference evidence="2 3" key="1">
    <citation type="submission" date="2020-01" db="EMBL/GenBank/DDBJ databases">
        <title>Draft genome assembly of Ensifer adhaerens T173.</title>
        <authorList>
            <person name="Craig J.E."/>
            <person name="Stinchcombe J.R."/>
        </authorList>
    </citation>
    <scope>NUCLEOTIDE SEQUENCE [LARGE SCALE GENOMIC DNA]</scope>
    <source>
        <strain evidence="2 3">T173</strain>
    </source>
</reference>
<feature type="transmembrane region" description="Helical" evidence="1">
    <location>
        <begin position="102"/>
        <end position="125"/>
    </location>
</feature>
<dbReference type="Pfam" id="PF10011">
    <property type="entry name" value="DUF2254"/>
    <property type="match status" value="1"/>
</dbReference>
<dbReference type="RefSeq" id="WP_057205910.1">
    <property type="nucleotide sequence ID" value="NZ_CP083371.1"/>
</dbReference>
<evidence type="ECO:0000313" key="2">
    <source>
        <dbReference type="EMBL" id="MBM3093510.1"/>
    </source>
</evidence>
<dbReference type="InterPro" id="IPR018723">
    <property type="entry name" value="DUF2254_membrane"/>
</dbReference>
<comment type="caution">
    <text evidence="2">The sequence shown here is derived from an EMBL/GenBank/DDBJ whole genome shotgun (WGS) entry which is preliminary data.</text>
</comment>
<gene>
    <name evidence="2" type="ORF">GFB56_22340</name>
</gene>
<accession>A0AAW4FQF4</accession>
<evidence type="ECO:0000313" key="3">
    <source>
        <dbReference type="Proteomes" id="UP000744980"/>
    </source>
</evidence>
<protein>
    <submittedName>
        <fullName evidence="2">DUF2254 domain-containing protein</fullName>
    </submittedName>
</protein>
<feature type="transmembrane region" description="Helical" evidence="1">
    <location>
        <begin position="131"/>
        <end position="151"/>
    </location>
</feature>
<keyword evidence="1" id="KW-0472">Membrane</keyword>
<name>A0AAW4FQF4_9HYPH</name>
<dbReference type="AlphaFoldDB" id="A0AAW4FQF4"/>
<feature type="transmembrane region" description="Helical" evidence="1">
    <location>
        <begin position="56"/>
        <end position="81"/>
    </location>
</feature>
<dbReference type="EMBL" id="WXFA01000016">
    <property type="protein sequence ID" value="MBM3093510.1"/>
    <property type="molecule type" value="Genomic_DNA"/>
</dbReference>
<evidence type="ECO:0000256" key="1">
    <source>
        <dbReference type="SAM" id="Phobius"/>
    </source>
</evidence>
<keyword evidence="1" id="KW-1133">Transmembrane helix</keyword>
<organism evidence="2 3">
    <name type="scientific">Ensifer canadensis</name>
    <dbReference type="NCBI Taxonomy" id="555315"/>
    <lineage>
        <taxon>Bacteria</taxon>
        <taxon>Pseudomonadati</taxon>
        <taxon>Pseudomonadota</taxon>
        <taxon>Alphaproteobacteria</taxon>
        <taxon>Hyphomicrobiales</taxon>
        <taxon>Rhizobiaceae</taxon>
        <taxon>Sinorhizobium/Ensifer group</taxon>
        <taxon>Ensifer</taxon>
    </lineage>
</organism>
<sequence length="425" mass="47021">MRWNKLYALKSYMRSSLWVVPFFALVLQQAFLRAVLVLEQWTEWVPLWPLETEGTVAAMQAIISLALSFIVFTFGSLLVAIQIASGQLTPRIIATTLLRDNVIRFTVGLFIFTLLFAIGAISRISTSAPSPIMWISGIFGVLSLAAFLYFIDYSARLLRPVSIIHRVAEQGFAVIEAVYPGPLSDTDERPQPDEPCEKPGNIVLHVGSSDIILAVDVKALTIQAHRADGVIELAARVGDFVSSGQPLFRLYGGAKAIPAKDLRNSVVFGRERTIEQDPTFAFRVIVDIASKALSKAINDPTTAVLAIDQLQRLLRSVGGRELSNEYVRDAQGRLRVVFPTPNWEDFVQLTFREIRIYGAENLQIARRLHAMIDDLEAVLPESRKDALAIERNLLDQTIDKVYLLPEDAALAHIADTQGLGGSPKA</sequence>
<dbReference type="Proteomes" id="UP000744980">
    <property type="component" value="Unassembled WGS sequence"/>
</dbReference>